<dbReference type="EnsemblMetazoa" id="Aqu2.1.11668_001">
    <property type="protein sequence ID" value="Aqu2.1.11668_001"/>
    <property type="gene ID" value="Aqu2.1.11668"/>
</dbReference>
<protein>
    <submittedName>
        <fullName evidence="3">Uncharacterized protein</fullName>
    </submittedName>
</protein>
<dbReference type="Pfam" id="PF24681">
    <property type="entry name" value="Kelch_KLHDC2_KLHL20_DRC7"/>
    <property type="match status" value="1"/>
</dbReference>
<dbReference type="AlphaFoldDB" id="A0A1X7TAS9"/>
<dbReference type="PANTHER" id="PTHR46093">
    <property type="entry name" value="ACYL-COA-BINDING DOMAIN-CONTAINING PROTEIN 5"/>
    <property type="match status" value="1"/>
</dbReference>
<accession>A0A1X7TAS9</accession>
<evidence type="ECO:0000313" key="3">
    <source>
        <dbReference type="EnsemblMetazoa" id="Aqu2.1.11668_001"/>
    </source>
</evidence>
<dbReference type="SUPFAM" id="SSF117281">
    <property type="entry name" value="Kelch motif"/>
    <property type="match status" value="1"/>
</dbReference>
<reference evidence="3" key="1">
    <citation type="submission" date="2017-05" db="UniProtKB">
        <authorList>
            <consortium name="EnsemblMetazoa"/>
        </authorList>
    </citation>
    <scope>IDENTIFICATION</scope>
</reference>
<dbReference type="OrthoDB" id="10251809at2759"/>
<keyword evidence="1" id="KW-0880">Kelch repeat</keyword>
<sequence>MWGGDQPDLPEVHNNEKKKSMCSVVEVCHVPTGEWVQKPTTGDPSLGVRGYAAAVIGNEIFFFGGSCGHDECYHNSLYSFNVYTFNWKELSPTTSHHGPMMKTGSSMIAIKVKDEDYLAVIGGWGPSSNNTPPQPGARYSKTGGHQWCNEVHLYRLKTGTCKWTSPTVIGDRPPPTNGFSLTSITNTTTILFGGYFGDGRYSNDVYVFEFTDTSVKCTKFSNPGGSVQWPQERSFHSSVLINCSSGPHLLVVGGVGTSDCWLLNINKMEWKELTNILDSVTNRKGHSLSVWNETQTTHWIIEFGGDGSISETRFIEIISSAGDLVVQSVLDVNEYQKRRIQGINTYMYMYVLISCSCLPANK</sequence>
<dbReference type="InterPro" id="IPR015915">
    <property type="entry name" value="Kelch-typ_b-propeller"/>
</dbReference>
<dbReference type="Gene3D" id="2.120.10.80">
    <property type="entry name" value="Kelch-type beta propeller"/>
    <property type="match status" value="2"/>
</dbReference>
<dbReference type="PANTHER" id="PTHR46093:SF18">
    <property type="entry name" value="FIBRONECTIN TYPE-III DOMAIN-CONTAINING PROTEIN"/>
    <property type="match status" value="1"/>
</dbReference>
<keyword evidence="2" id="KW-0677">Repeat</keyword>
<evidence type="ECO:0000256" key="2">
    <source>
        <dbReference type="ARBA" id="ARBA00022737"/>
    </source>
</evidence>
<proteinExistence type="predicted"/>
<dbReference type="InParanoid" id="A0A1X7TAS9"/>
<name>A0A1X7TAS9_AMPQE</name>
<dbReference type="Pfam" id="PF01344">
    <property type="entry name" value="Kelch_1"/>
    <property type="match status" value="1"/>
</dbReference>
<evidence type="ECO:0000256" key="1">
    <source>
        <dbReference type="ARBA" id="ARBA00022441"/>
    </source>
</evidence>
<organism evidence="3">
    <name type="scientific">Amphimedon queenslandica</name>
    <name type="common">Sponge</name>
    <dbReference type="NCBI Taxonomy" id="400682"/>
    <lineage>
        <taxon>Eukaryota</taxon>
        <taxon>Metazoa</taxon>
        <taxon>Porifera</taxon>
        <taxon>Demospongiae</taxon>
        <taxon>Heteroscleromorpha</taxon>
        <taxon>Haplosclerida</taxon>
        <taxon>Niphatidae</taxon>
        <taxon>Amphimedon</taxon>
    </lineage>
</organism>
<dbReference type="InterPro" id="IPR006652">
    <property type="entry name" value="Kelch_1"/>
</dbReference>